<dbReference type="Proteomes" id="UP001151760">
    <property type="component" value="Unassembled WGS sequence"/>
</dbReference>
<evidence type="ECO:0000313" key="3">
    <source>
        <dbReference type="Proteomes" id="UP001151760"/>
    </source>
</evidence>
<organism evidence="2 3">
    <name type="scientific">Tanacetum coccineum</name>
    <dbReference type="NCBI Taxonomy" id="301880"/>
    <lineage>
        <taxon>Eukaryota</taxon>
        <taxon>Viridiplantae</taxon>
        <taxon>Streptophyta</taxon>
        <taxon>Embryophyta</taxon>
        <taxon>Tracheophyta</taxon>
        <taxon>Spermatophyta</taxon>
        <taxon>Magnoliopsida</taxon>
        <taxon>eudicotyledons</taxon>
        <taxon>Gunneridae</taxon>
        <taxon>Pentapetalae</taxon>
        <taxon>asterids</taxon>
        <taxon>campanulids</taxon>
        <taxon>Asterales</taxon>
        <taxon>Asteraceae</taxon>
        <taxon>Asteroideae</taxon>
        <taxon>Anthemideae</taxon>
        <taxon>Anthemidinae</taxon>
        <taxon>Tanacetum</taxon>
    </lineage>
</organism>
<feature type="compositionally biased region" description="Basic and acidic residues" evidence="1">
    <location>
        <begin position="203"/>
        <end position="216"/>
    </location>
</feature>
<accession>A0ABQ5CMQ4</accession>
<protein>
    <submittedName>
        <fullName evidence="2">Uncharacterized protein</fullName>
    </submittedName>
</protein>
<name>A0ABQ5CMQ4_9ASTR</name>
<gene>
    <name evidence="2" type="ORF">Tco_0908570</name>
</gene>
<sequence>MNQIQCVEFDLPDLLALHQRLLFSTELGEEITTNKENPKTIDDDDEKKKDDKKDDEDDDDNDDHDDNALIRTRVTGSLEITTEKMQIPIPSPPRSYRKDLSSDKAFAEELTFAAQAVVPDHISQEFAAHASKTTEELFWNHMQNTVLNVYPTTSTSTATTTVDLQHQIYLNMKSDLQSQVADPELWDVLKRKFEKTSTSVYSCRDDAFPKRDHDEHEGDDGPPEEENSAKRQKTSKGSKSTRGSSSKQ</sequence>
<feature type="region of interest" description="Disordered" evidence="1">
    <location>
        <begin position="203"/>
        <end position="248"/>
    </location>
</feature>
<feature type="compositionally biased region" description="Low complexity" evidence="1">
    <location>
        <begin position="237"/>
        <end position="248"/>
    </location>
</feature>
<feature type="compositionally biased region" description="Acidic residues" evidence="1">
    <location>
        <begin position="53"/>
        <end position="65"/>
    </location>
</feature>
<feature type="region of interest" description="Disordered" evidence="1">
    <location>
        <begin position="29"/>
        <end position="67"/>
    </location>
</feature>
<feature type="compositionally biased region" description="Basic and acidic residues" evidence="1">
    <location>
        <begin position="32"/>
        <end position="52"/>
    </location>
</feature>
<evidence type="ECO:0000313" key="2">
    <source>
        <dbReference type="EMBL" id="GJT28295.1"/>
    </source>
</evidence>
<reference evidence="2" key="2">
    <citation type="submission" date="2022-01" db="EMBL/GenBank/DDBJ databases">
        <authorList>
            <person name="Yamashiro T."/>
            <person name="Shiraishi A."/>
            <person name="Satake H."/>
            <person name="Nakayama K."/>
        </authorList>
    </citation>
    <scope>NUCLEOTIDE SEQUENCE</scope>
</reference>
<reference evidence="2" key="1">
    <citation type="journal article" date="2022" name="Int. J. Mol. Sci.">
        <title>Draft Genome of Tanacetum Coccineum: Genomic Comparison of Closely Related Tanacetum-Family Plants.</title>
        <authorList>
            <person name="Yamashiro T."/>
            <person name="Shiraishi A."/>
            <person name="Nakayama K."/>
            <person name="Satake H."/>
        </authorList>
    </citation>
    <scope>NUCLEOTIDE SEQUENCE</scope>
</reference>
<comment type="caution">
    <text evidence="2">The sequence shown here is derived from an EMBL/GenBank/DDBJ whole genome shotgun (WGS) entry which is preliminary data.</text>
</comment>
<evidence type="ECO:0000256" key="1">
    <source>
        <dbReference type="SAM" id="MobiDB-lite"/>
    </source>
</evidence>
<keyword evidence="3" id="KW-1185">Reference proteome</keyword>
<proteinExistence type="predicted"/>
<dbReference type="EMBL" id="BQNB010014448">
    <property type="protein sequence ID" value="GJT28295.1"/>
    <property type="molecule type" value="Genomic_DNA"/>
</dbReference>
<feature type="compositionally biased region" description="Acidic residues" evidence="1">
    <location>
        <begin position="217"/>
        <end position="226"/>
    </location>
</feature>